<dbReference type="Proteomes" id="UP000701702">
    <property type="component" value="Unassembled WGS sequence"/>
</dbReference>
<sequence length="379" mass="42226">MTKRKMPVRPIPWSDESPNGYLVRMAEGNGYLNTSRLLFALGFGESWQWDRLFEHSRDRYGAVLESCGIDASVAELLCYQRIDLSGGSKYLINDSVLDGDILDSDLGSYCSLCLLEHRYWRKIWRVRTYVACVKHNVLMRKQCFVCQRDLSQNRPELIRCQCGADLTNAPAIRANSSATEWFMSLERQDPKGAREVARCFLALLQMEGGQRDTGVRYEKLRAVQEWYSSRAYSPSPVDSVASHWHPRLELLPVLEDASGQCVTPLSSGLSTINDVILDTLQAAGALGVDSRRIGQIAKTEAARSVGLRLPNGSYSARAINGILWRLTPNSEVHEGWGRKVHTSRLASAVQAVLDGSRISRGFDLLSGIRTLATSVINGD</sequence>
<evidence type="ECO:0000259" key="1">
    <source>
        <dbReference type="Pfam" id="PF06527"/>
    </source>
</evidence>
<evidence type="ECO:0000313" key="2">
    <source>
        <dbReference type="EMBL" id="CAG9180678.1"/>
    </source>
</evidence>
<protein>
    <recommendedName>
        <fullName evidence="1">TniQ domain-containing protein</fullName>
    </recommendedName>
</protein>
<dbReference type="Pfam" id="PF06527">
    <property type="entry name" value="TniQ"/>
    <property type="match status" value="1"/>
</dbReference>
<comment type="caution">
    <text evidence="2">The sequence shown here is derived from an EMBL/GenBank/DDBJ whole genome shotgun (WGS) entry which is preliminary data.</text>
</comment>
<keyword evidence="3" id="KW-1185">Reference proteome</keyword>
<dbReference type="EMBL" id="CAJZAF010000027">
    <property type="protein sequence ID" value="CAG9180678.1"/>
    <property type="molecule type" value="Genomic_DNA"/>
</dbReference>
<feature type="domain" description="TniQ" evidence="1">
    <location>
        <begin position="7"/>
        <end position="138"/>
    </location>
</feature>
<evidence type="ECO:0000313" key="3">
    <source>
        <dbReference type="Proteomes" id="UP000701702"/>
    </source>
</evidence>
<reference evidence="2 3" key="1">
    <citation type="submission" date="2021-08" db="EMBL/GenBank/DDBJ databases">
        <authorList>
            <person name="Peeters C."/>
        </authorList>
    </citation>
    <scope>NUCLEOTIDE SEQUENCE [LARGE SCALE GENOMIC DNA]</scope>
    <source>
        <strain evidence="2 3">LMG 23994</strain>
    </source>
</reference>
<organism evidence="2 3">
    <name type="scientific">Cupriavidus pinatubonensis</name>
    <dbReference type="NCBI Taxonomy" id="248026"/>
    <lineage>
        <taxon>Bacteria</taxon>
        <taxon>Pseudomonadati</taxon>
        <taxon>Pseudomonadota</taxon>
        <taxon>Betaproteobacteria</taxon>
        <taxon>Burkholderiales</taxon>
        <taxon>Burkholderiaceae</taxon>
        <taxon>Cupriavidus</taxon>
    </lineage>
</organism>
<accession>A0ABN7Z644</accession>
<dbReference type="InterPro" id="IPR009492">
    <property type="entry name" value="TniQ"/>
</dbReference>
<proteinExistence type="predicted"/>
<gene>
    <name evidence="2" type="ORF">LMG23994_04475</name>
</gene>
<name>A0ABN7Z644_9BURK</name>